<evidence type="ECO:0000313" key="1">
    <source>
        <dbReference type="EMBL" id="CAD7444626.1"/>
    </source>
</evidence>
<reference evidence="1" key="1">
    <citation type="submission" date="2020-11" db="EMBL/GenBank/DDBJ databases">
        <authorList>
            <person name="Tran Van P."/>
        </authorList>
    </citation>
    <scope>NUCLEOTIDE SEQUENCE</scope>
</reference>
<organism evidence="1">
    <name type="scientific">Timema bartmani</name>
    <dbReference type="NCBI Taxonomy" id="61472"/>
    <lineage>
        <taxon>Eukaryota</taxon>
        <taxon>Metazoa</taxon>
        <taxon>Ecdysozoa</taxon>
        <taxon>Arthropoda</taxon>
        <taxon>Hexapoda</taxon>
        <taxon>Insecta</taxon>
        <taxon>Pterygota</taxon>
        <taxon>Neoptera</taxon>
        <taxon>Polyneoptera</taxon>
        <taxon>Phasmatodea</taxon>
        <taxon>Timematodea</taxon>
        <taxon>Timematoidea</taxon>
        <taxon>Timematidae</taxon>
        <taxon>Timema</taxon>
    </lineage>
</organism>
<protein>
    <submittedName>
        <fullName evidence="1">Uncharacterized protein</fullName>
    </submittedName>
</protein>
<sequence>MQVLSLAAPQHPKNATKPIITPTTISSVAVRVGTFLSTLNPKLLPPLPIIVYINSGGILEALRVLQN</sequence>
<dbReference type="AlphaFoldDB" id="A0A7R9F0S8"/>
<name>A0A7R9F0S8_9NEOP</name>
<accession>A0A7R9F0S8</accession>
<gene>
    <name evidence="1" type="ORF">TBIB3V08_LOCUS6999</name>
</gene>
<proteinExistence type="predicted"/>
<dbReference type="EMBL" id="OD566776">
    <property type="protein sequence ID" value="CAD7444626.1"/>
    <property type="molecule type" value="Genomic_DNA"/>
</dbReference>